<keyword evidence="10" id="KW-1185">Reference proteome</keyword>
<feature type="transmembrane region" description="Helical" evidence="7">
    <location>
        <begin position="122"/>
        <end position="140"/>
    </location>
</feature>
<feature type="transmembrane region" description="Helical" evidence="7">
    <location>
        <begin position="95"/>
        <end position="116"/>
    </location>
</feature>
<organism evidence="9 10">
    <name type="scientific">Lyophyllum shimeji</name>
    <name type="common">Hon-shimeji</name>
    <name type="synonym">Tricholoma shimeji</name>
    <dbReference type="NCBI Taxonomy" id="47721"/>
    <lineage>
        <taxon>Eukaryota</taxon>
        <taxon>Fungi</taxon>
        <taxon>Dikarya</taxon>
        <taxon>Basidiomycota</taxon>
        <taxon>Agaricomycotina</taxon>
        <taxon>Agaricomycetes</taxon>
        <taxon>Agaricomycetidae</taxon>
        <taxon>Agaricales</taxon>
        <taxon>Tricholomatineae</taxon>
        <taxon>Lyophyllaceae</taxon>
        <taxon>Lyophyllum</taxon>
    </lineage>
</organism>
<feature type="domain" description="Major facilitator superfamily (MFS) profile" evidence="8">
    <location>
        <begin position="24"/>
        <end position="474"/>
    </location>
</feature>
<accession>A0A9P3PJM2</accession>
<feature type="transmembrane region" description="Helical" evidence="7">
    <location>
        <begin position="449"/>
        <end position="469"/>
    </location>
</feature>
<comment type="caution">
    <text evidence="9">The sequence shown here is derived from an EMBL/GenBank/DDBJ whole genome shotgun (WGS) entry which is preliminary data.</text>
</comment>
<feature type="transmembrane region" description="Helical" evidence="7">
    <location>
        <begin position="181"/>
        <end position="200"/>
    </location>
</feature>
<sequence>MVEKSEPSGCSPLGLRWRSSYWFTTFTVGLGIATDLVVYTVIIPVMPFQLQKLGYSEVSALTGWLLFAYSAGLVLSTIPIAVFSERYSTRRMPLLLGLVILLGSQILLMEARIYAVMFIARVLQGIGSSMVWVVGLALLCDVSPEHLVGRQLGIAMGGLSAGTLVGPPVGGALYSRFGFRGPFIFGLAAAVLDLVARLLIVERNDALKWGVDPKATDDGNVEEGNNKEKSSAQHELAAKGPQETSDKEIVHEQSNSQSRSSPAVSSSPPQNAKPLFESLITVILKLFKSSRALAAILITFVYGVVDTSQEPSLPLHLQSVWGLDSGKVGLVFLASVVPTLLSSPLAGWLTDKKGAEVVSFVCLVLSIPWWVVVIIQGPLALFIVALAVEIFFTSGLISPLTAELAAVSQSIEGVGYAHVYGAFNVAYGVGSAVGPLVGGQIYDHAKHGWMALCLLAVGLIVSSLVLALFNTGADPLSGRLKRVLSRRSRPANPA</sequence>
<keyword evidence="3 7" id="KW-0812">Transmembrane</keyword>
<name>A0A9P3PJM2_LYOSH</name>
<feature type="transmembrane region" description="Helical" evidence="7">
    <location>
        <begin position="357"/>
        <end position="375"/>
    </location>
</feature>
<feature type="transmembrane region" description="Helical" evidence="7">
    <location>
        <begin position="381"/>
        <end position="402"/>
    </location>
</feature>
<protein>
    <submittedName>
        <fullName evidence="9">MFS general substrate transporter</fullName>
    </submittedName>
</protein>
<evidence type="ECO:0000313" key="9">
    <source>
        <dbReference type="EMBL" id="GLB36542.1"/>
    </source>
</evidence>
<evidence type="ECO:0000256" key="6">
    <source>
        <dbReference type="SAM" id="MobiDB-lite"/>
    </source>
</evidence>
<dbReference type="CDD" id="cd17325">
    <property type="entry name" value="MFS_MdtG_SLC18_like"/>
    <property type="match status" value="1"/>
</dbReference>
<feature type="compositionally biased region" description="Low complexity" evidence="6">
    <location>
        <begin position="253"/>
        <end position="270"/>
    </location>
</feature>
<dbReference type="OrthoDB" id="440553at2759"/>
<comment type="subcellular location">
    <subcellularLocation>
        <location evidence="1">Membrane</location>
        <topology evidence="1">Multi-pass membrane protein</topology>
    </subcellularLocation>
</comment>
<feature type="transmembrane region" description="Helical" evidence="7">
    <location>
        <begin position="152"/>
        <end position="175"/>
    </location>
</feature>
<evidence type="ECO:0000313" key="10">
    <source>
        <dbReference type="Proteomes" id="UP001063166"/>
    </source>
</evidence>
<evidence type="ECO:0000256" key="5">
    <source>
        <dbReference type="ARBA" id="ARBA00023136"/>
    </source>
</evidence>
<feature type="transmembrane region" description="Helical" evidence="7">
    <location>
        <begin position="328"/>
        <end position="350"/>
    </location>
</feature>
<evidence type="ECO:0000259" key="8">
    <source>
        <dbReference type="PROSITE" id="PS50850"/>
    </source>
</evidence>
<feature type="transmembrane region" description="Helical" evidence="7">
    <location>
        <begin position="63"/>
        <end position="83"/>
    </location>
</feature>
<dbReference type="Gene3D" id="1.20.1250.20">
    <property type="entry name" value="MFS general substrate transporter like domains"/>
    <property type="match status" value="2"/>
</dbReference>
<dbReference type="EMBL" id="BRPK01000003">
    <property type="protein sequence ID" value="GLB36542.1"/>
    <property type="molecule type" value="Genomic_DNA"/>
</dbReference>
<dbReference type="InterPro" id="IPR036259">
    <property type="entry name" value="MFS_trans_sf"/>
</dbReference>
<dbReference type="AlphaFoldDB" id="A0A9P3PJM2"/>
<gene>
    <name evidence="9" type="ORF">LshimejAT787_0308300</name>
</gene>
<evidence type="ECO:0000256" key="7">
    <source>
        <dbReference type="SAM" id="Phobius"/>
    </source>
</evidence>
<evidence type="ECO:0000256" key="4">
    <source>
        <dbReference type="ARBA" id="ARBA00022989"/>
    </source>
</evidence>
<keyword evidence="4 7" id="KW-1133">Transmembrane helix</keyword>
<evidence type="ECO:0000256" key="3">
    <source>
        <dbReference type="ARBA" id="ARBA00022692"/>
    </source>
</evidence>
<feature type="transmembrane region" description="Helical" evidence="7">
    <location>
        <begin position="414"/>
        <end position="437"/>
    </location>
</feature>
<dbReference type="GO" id="GO:0016020">
    <property type="term" value="C:membrane"/>
    <property type="evidence" value="ECO:0007669"/>
    <property type="project" value="UniProtKB-SubCell"/>
</dbReference>
<dbReference type="PROSITE" id="PS50850">
    <property type="entry name" value="MFS"/>
    <property type="match status" value="1"/>
</dbReference>
<dbReference type="PANTHER" id="PTHR23506:SF23">
    <property type="entry name" value="GH10249P"/>
    <property type="match status" value="1"/>
</dbReference>
<feature type="region of interest" description="Disordered" evidence="6">
    <location>
        <begin position="212"/>
        <end position="270"/>
    </location>
</feature>
<proteinExistence type="predicted"/>
<dbReference type="Proteomes" id="UP001063166">
    <property type="component" value="Unassembled WGS sequence"/>
</dbReference>
<dbReference type="PANTHER" id="PTHR23506">
    <property type="entry name" value="GH10249P"/>
    <property type="match status" value="1"/>
</dbReference>
<keyword evidence="2" id="KW-0813">Transport</keyword>
<evidence type="ECO:0000256" key="2">
    <source>
        <dbReference type="ARBA" id="ARBA00022448"/>
    </source>
</evidence>
<dbReference type="InterPro" id="IPR050930">
    <property type="entry name" value="MFS_Vesicular_Transporter"/>
</dbReference>
<dbReference type="InterPro" id="IPR020846">
    <property type="entry name" value="MFS_dom"/>
</dbReference>
<reference evidence="9" key="1">
    <citation type="submission" date="2022-07" db="EMBL/GenBank/DDBJ databases">
        <title>The genome of Lyophyllum shimeji provides insight into the initial evolution of ectomycorrhizal fungal genome.</title>
        <authorList>
            <person name="Kobayashi Y."/>
            <person name="Shibata T."/>
            <person name="Hirakawa H."/>
            <person name="Shigenobu S."/>
            <person name="Nishiyama T."/>
            <person name="Yamada A."/>
            <person name="Hasebe M."/>
            <person name="Kawaguchi M."/>
        </authorList>
    </citation>
    <scope>NUCLEOTIDE SEQUENCE</scope>
    <source>
        <strain evidence="9">AT787</strain>
    </source>
</reference>
<dbReference type="InterPro" id="IPR011701">
    <property type="entry name" value="MFS"/>
</dbReference>
<dbReference type="Pfam" id="PF07690">
    <property type="entry name" value="MFS_1"/>
    <property type="match status" value="1"/>
</dbReference>
<dbReference type="GO" id="GO:0022857">
    <property type="term" value="F:transmembrane transporter activity"/>
    <property type="evidence" value="ECO:0007669"/>
    <property type="project" value="InterPro"/>
</dbReference>
<feature type="transmembrane region" description="Helical" evidence="7">
    <location>
        <begin position="21"/>
        <end position="43"/>
    </location>
</feature>
<dbReference type="SUPFAM" id="SSF103473">
    <property type="entry name" value="MFS general substrate transporter"/>
    <property type="match status" value="1"/>
</dbReference>
<evidence type="ECO:0000256" key="1">
    <source>
        <dbReference type="ARBA" id="ARBA00004141"/>
    </source>
</evidence>
<feature type="transmembrane region" description="Helical" evidence="7">
    <location>
        <begin position="292"/>
        <end position="308"/>
    </location>
</feature>
<keyword evidence="5 7" id="KW-0472">Membrane</keyword>